<comment type="caution">
    <text evidence="3">The sequence shown here is derived from an EMBL/GenBank/DDBJ whole genome shotgun (WGS) entry which is preliminary data.</text>
</comment>
<evidence type="ECO:0000256" key="2">
    <source>
        <dbReference type="SAM" id="MobiDB-lite"/>
    </source>
</evidence>
<reference evidence="3 4" key="1">
    <citation type="submission" date="2019-02" db="EMBL/GenBank/DDBJ databases">
        <title>Deep-cultivation of Planctomycetes and their phenomic and genomic characterization uncovers novel biology.</title>
        <authorList>
            <person name="Wiegand S."/>
            <person name="Jogler M."/>
            <person name="Boedeker C."/>
            <person name="Pinto D."/>
            <person name="Vollmers J."/>
            <person name="Rivas-Marin E."/>
            <person name="Kohn T."/>
            <person name="Peeters S.H."/>
            <person name="Heuer A."/>
            <person name="Rast P."/>
            <person name="Oberbeckmann S."/>
            <person name="Bunk B."/>
            <person name="Jeske O."/>
            <person name="Meyerdierks A."/>
            <person name="Storesund J.E."/>
            <person name="Kallscheuer N."/>
            <person name="Luecker S."/>
            <person name="Lage O.M."/>
            <person name="Pohl T."/>
            <person name="Merkel B.J."/>
            <person name="Hornburger P."/>
            <person name="Mueller R.-W."/>
            <person name="Bruemmer F."/>
            <person name="Labrenz M."/>
            <person name="Spormann A.M."/>
            <person name="Op Den Camp H."/>
            <person name="Overmann J."/>
            <person name="Amann R."/>
            <person name="Jetten M.S.M."/>
            <person name="Mascher T."/>
            <person name="Medema M.H."/>
            <person name="Devos D.P."/>
            <person name="Kaster A.-K."/>
            <person name="Ovreas L."/>
            <person name="Rohde M."/>
            <person name="Galperin M.Y."/>
            <person name="Jogler C."/>
        </authorList>
    </citation>
    <scope>NUCLEOTIDE SEQUENCE [LARGE SCALE GENOMIC DNA]</scope>
    <source>
        <strain evidence="3 4">CA54</strain>
    </source>
</reference>
<name>A0A5C6BMZ6_9PLAN</name>
<feature type="region of interest" description="Disordered" evidence="2">
    <location>
        <begin position="1"/>
        <end position="41"/>
    </location>
</feature>
<protein>
    <submittedName>
        <fullName evidence="3">Uncharacterized protein</fullName>
    </submittedName>
</protein>
<dbReference type="RefSeq" id="WP_146370836.1">
    <property type="nucleotide sequence ID" value="NZ_SJPP01000001.1"/>
</dbReference>
<dbReference type="AlphaFoldDB" id="A0A5C6BMZ6"/>
<gene>
    <name evidence="3" type="ORF">CA54_23580</name>
</gene>
<evidence type="ECO:0000313" key="4">
    <source>
        <dbReference type="Proteomes" id="UP000320735"/>
    </source>
</evidence>
<dbReference type="OrthoDB" id="242877at2"/>
<evidence type="ECO:0000313" key="3">
    <source>
        <dbReference type="EMBL" id="TWU13523.1"/>
    </source>
</evidence>
<dbReference type="EMBL" id="SJPP01000001">
    <property type="protein sequence ID" value="TWU13523.1"/>
    <property type="molecule type" value="Genomic_DNA"/>
</dbReference>
<accession>A0A5C6BMZ6</accession>
<feature type="compositionally biased region" description="Polar residues" evidence="2">
    <location>
        <begin position="339"/>
        <end position="349"/>
    </location>
</feature>
<proteinExistence type="predicted"/>
<sequence>MSSNTDNNADLEGIDFDSLPAPEETLENGASMTEPGQGPQQQIELLESQLQEKEDLVFALTERLEQAAEQLDRYRRAGARQSRSGGGMPKEIVEEQKSLFDEMRQMIAQWEATQPGVTLGRIELQVTELRDLVAGNVLGDGNGGGGIGSALSALTKSEPAPAAEEPQEAAAAPSNDFKPGSWEAQRAALMAGEPVPESKPEPVAEVEVPATETDDVVEEAAEDLTNTPTPIDLHSADIEQLRQAVQERDRIIASLKQQIEEQEGSGEVVKFDTMDSMPDEFREKLDALEEEWKDKIRETEVELSLERAKIAREKAELQQQQHQMQKHREKMGVTGQPGPANSGSQSGEDANSGRWLRFLKRGNDDE</sequence>
<dbReference type="Proteomes" id="UP000320735">
    <property type="component" value="Unassembled WGS sequence"/>
</dbReference>
<evidence type="ECO:0000256" key="1">
    <source>
        <dbReference type="SAM" id="Coils"/>
    </source>
</evidence>
<feature type="region of interest" description="Disordered" evidence="2">
    <location>
        <begin position="155"/>
        <end position="181"/>
    </location>
</feature>
<feature type="region of interest" description="Disordered" evidence="2">
    <location>
        <begin position="314"/>
        <end position="366"/>
    </location>
</feature>
<feature type="coiled-coil region" evidence="1">
    <location>
        <begin position="43"/>
        <end position="113"/>
    </location>
</feature>
<organism evidence="3 4">
    <name type="scientific">Symmachiella macrocystis</name>
    <dbReference type="NCBI Taxonomy" id="2527985"/>
    <lineage>
        <taxon>Bacteria</taxon>
        <taxon>Pseudomonadati</taxon>
        <taxon>Planctomycetota</taxon>
        <taxon>Planctomycetia</taxon>
        <taxon>Planctomycetales</taxon>
        <taxon>Planctomycetaceae</taxon>
        <taxon>Symmachiella</taxon>
    </lineage>
</organism>
<keyword evidence="4" id="KW-1185">Reference proteome</keyword>
<feature type="compositionally biased region" description="Low complexity" evidence="2">
    <location>
        <begin position="155"/>
        <end position="173"/>
    </location>
</feature>
<keyword evidence="1" id="KW-0175">Coiled coil</keyword>